<feature type="compositionally biased region" description="Low complexity" evidence="1">
    <location>
        <begin position="1"/>
        <end position="10"/>
    </location>
</feature>
<feature type="region of interest" description="Disordered" evidence="1">
    <location>
        <begin position="1"/>
        <end position="26"/>
    </location>
</feature>
<organism evidence="2 3">
    <name type="scientific">Blomia tropicalis</name>
    <name type="common">Mite</name>
    <dbReference type="NCBI Taxonomy" id="40697"/>
    <lineage>
        <taxon>Eukaryota</taxon>
        <taxon>Metazoa</taxon>
        <taxon>Ecdysozoa</taxon>
        <taxon>Arthropoda</taxon>
        <taxon>Chelicerata</taxon>
        <taxon>Arachnida</taxon>
        <taxon>Acari</taxon>
        <taxon>Acariformes</taxon>
        <taxon>Sarcoptiformes</taxon>
        <taxon>Astigmata</taxon>
        <taxon>Glycyphagoidea</taxon>
        <taxon>Echimyopodidae</taxon>
        <taxon>Blomia</taxon>
    </lineage>
</organism>
<dbReference type="EMBL" id="JAPWDV010000001">
    <property type="protein sequence ID" value="KAJ6224279.1"/>
    <property type="molecule type" value="Genomic_DNA"/>
</dbReference>
<dbReference type="Proteomes" id="UP001142055">
    <property type="component" value="Chromosome 1"/>
</dbReference>
<protein>
    <submittedName>
        <fullName evidence="2">Uncharacterized protein</fullName>
    </submittedName>
</protein>
<dbReference type="GO" id="GO:0003723">
    <property type="term" value="F:RNA binding"/>
    <property type="evidence" value="ECO:0007669"/>
    <property type="project" value="InterPro"/>
</dbReference>
<name>A0A9Q0MEE7_BLOTA</name>
<dbReference type="GO" id="GO:0031533">
    <property type="term" value="C:mRNA capping enzyme complex"/>
    <property type="evidence" value="ECO:0007669"/>
    <property type="project" value="InterPro"/>
</dbReference>
<keyword evidence="3" id="KW-1185">Reference proteome</keyword>
<dbReference type="InterPro" id="IPR028271">
    <property type="entry name" value="RAMAC"/>
</dbReference>
<proteinExistence type="predicted"/>
<evidence type="ECO:0000313" key="3">
    <source>
        <dbReference type="Proteomes" id="UP001142055"/>
    </source>
</evidence>
<feature type="region of interest" description="Disordered" evidence="1">
    <location>
        <begin position="78"/>
        <end position="100"/>
    </location>
</feature>
<sequence length="100" mass="11812">MTSCSSSSSSDWERERTTTSKVTPLNSLDTEEAIEYFDKKYSNRFTLDDPDFADTLDQEELVPPIVLNYNGKRQVHARRNNYNQNRKNDDFNHGRKYNQR</sequence>
<comment type="caution">
    <text evidence="2">The sequence shown here is derived from an EMBL/GenBank/DDBJ whole genome shotgun (WGS) entry which is preliminary data.</text>
</comment>
<dbReference type="AlphaFoldDB" id="A0A9Q0MEE7"/>
<evidence type="ECO:0000256" key="1">
    <source>
        <dbReference type="SAM" id="MobiDB-lite"/>
    </source>
</evidence>
<evidence type="ECO:0000313" key="2">
    <source>
        <dbReference type="EMBL" id="KAJ6224279.1"/>
    </source>
</evidence>
<reference evidence="2" key="1">
    <citation type="submission" date="2022-12" db="EMBL/GenBank/DDBJ databases">
        <title>Genome assemblies of Blomia tropicalis.</title>
        <authorList>
            <person name="Cui Y."/>
        </authorList>
    </citation>
    <scope>NUCLEOTIDE SEQUENCE</scope>
    <source>
        <tissue evidence="2">Adult mites</tissue>
    </source>
</reference>
<accession>A0A9Q0MEE7</accession>
<dbReference type="OMA" id="QNPPIEI"/>
<dbReference type="OrthoDB" id="5875297at2759"/>
<dbReference type="GO" id="GO:0106005">
    <property type="term" value="P:RNA 5'-cap (guanine-N7)-methylation"/>
    <property type="evidence" value="ECO:0007669"/>
    <property type="project" value="InterPro"/>
</dbReference>
<dbReference type="Pfam" id="PF15320">
    <property type="entry name" value="RAM"/>
    <property type="match status" value="1"/>
</dbReference>
<gene>
    <name evidence="2" type="ORF">RDWZM_002824</name>
</gene>